<feature type="compositionally biased region" description="Low complexity" evidence="1">
    <location>
        <begin position="300"/>
        <end position="315"/>
    </location>
</feature>
<keyword evidence="2" id="KW-1133">Transmembrane helix</keyword>
<dbReference type="EMBL" id="DXAJ01000072">
    <property type="protein sequence ID" value="HJA02668.1"/>
    <property type="molecule type" value="Genomic_DNA"/>
</dbReference>
<proteinExistence type="predicted"/>
<keyword evidence="2" id="KW-0812">Transmembrane</keyword>
<dbReference type="AlphaFoldDB" id="A0A9D2H133"/>
<feature type="transmembrane region" description="Helical" evidence="2">
    <location>
        <begin position="122"/>
        <end position="145"/>
    </location>
</feature>
<feature type="transmembrane region" description="Helical" evidence="2">
    <location>
        <begin position="265"/>
        <end position="286"/>
    </location>
</feature>
<organism evidence="3 4">
    <name type="scientific">Candidatus Gallimonas gallistercoris</name>
    <dbReference type="NCBI Taxonomy" id="2838602"/>
    <lineage>
        <taxon>Bacteria</taxon>
        <taxon>Bacillati</taxon>
        <taxon>Bacillota</taxon>
        <taxon>Clostridia</taxon>
        <taxon>Candidatus Gallimonas</taxon>
    </lineage>
</organism>
<feature type="transmembrane region" description="Helical" evidence="2">
    <location>
        <begin position="42"/>
        <end position="66"/>
    </location>
</feature>
<feature type="transmembrane region" description="Helical" evidence="2">
    <location>
        <begin position="197"/>
        <end position="218"/>
    </location>
</feature>
<dbReference type="Proteomes" id="UP000824221">
    <property type="component" value="Unassembled WGS sequence"/>
</dbReference>
<reference evidence="3" key="2">
    <citation type="submission" date="2021-04" db="EMBL/GenBank/DDBJ databases">
        <authorList>
            <person name="Gilroy R."/>
        </authorList>
    </citation>
    <scope>NUCLEOTIDE SEQUENCE</scope>
    <source>
        <strain evidence="3">CHK156-179</strain>
    </source>
</reference>
<reference evidence="3" key="1">
    <citation type="journal article" date="2021" name="PeerJ">
        <title>Extensive microbial diversity within the chicken gut microbiome revealed by metagenomics and culture.</title>
        <authorList>
            <person name="Gilroy R."/>
            <person name="Ravi A."/>
            <person name="Getino M."/>
            <person name="Pursley I."/>
            <person name="Horton D.L."/>
            <person name="Alikhan N.F."/>
            <person name="Baker D."/>
            <person name="Gharbi K."/>
            <person name="Hall N."/>
            <person name="Watson M."/>
            <person name="Adriaenssens E.M."/>
            <person name="Foster-Nyarko E."/>
            <person name="Jarju S."/>
            <person name="Secka A."/>
            <person name="Antonio M."/>
            <person name="Oren A."/>
            <person name="Chaudhuri R.R."/>
            <person name="La Ragione R."/>
            <person name="Hildebrand F."/>
            <person name="Pallen M.J."/>
        </authorList>
    </citation>
    <scope>NUCLEOTIDE SEQUENCE</scope>
    <source>
        <strain evidence="3">CHK156-179</strain>
    </source>
</reference>
<feature type="transmembrane region" description="Helical" evidence="2">
    <location>
        <begin position="87"/>
        <end position="110"/>
    </location>
</feature>
<accession>A0A9D2H133</accession>
<feature type="transmembrane region" description="Helical" evidence="2">
    <location>
        <begin position="166"/>
        <end position="191"/>
    </location>
</feature>
<protein>
    <submittedName>
        <fullName evidence="3">Uncharacterized protein</fullName>
    </submittedName>
</protein>
<evidence type="ECO:0000256" key="2">
    <source>
        <dbReference type="SAM" id="Phobius"/>
    </source>
</evidence>
<keyword evidence="2" id="KW-0472">Membrane</keyword>
<feature type="region of interest" description="Disordered" evidence="1">
    <location>
        <begin position="300"/>
        <end position="323"/>
    </location>
</feature>
<sequence>MKRLIAFFKEPPVWFALLWALLTGGMIALSAAVSTSGAKEEPFAAVLYGFTALSLSYSIYAAVRWLPKVKLAAKTRLSRNKYAGTFLASYTVRTVVYSSLSTLLDFAYVVVNGVTAIRYHSVWYYALAAYYFALMVIRLFVILCAGQGLKKYGSESRAFDERKLNIYLISGVALLLLEASLSGVITLMIVLPKETQTGFVLAIANAAYTFTRVILAIVNKVKSGKRQEPVVQALRNLNLTDALVSLFSLQITLSAAVGGDLPLQMNGLVGFAVCFFTACLGIYMIFDGVRRKKKLGRLAASSEPPSELPAPEDALSPPEISKK</sequence>
<gene>
    <name evidence="3" type="ORF">H9797_04730</name>
</gene>
<evidence type="ECO:0000313" key="3">
    <source>
        <dbReference type="EMBL" id="HJA02668.1"/>
    </source>
</evidence>
<evidence type="ECO:0000313" key="4">
    <source>
        <dbReference type="Proteomes" id="UP000824221"/>
    </source>
</evidence>
<evidence type="ECO:0000256" key="1">
    <source>
        <dbReference type="SAM" id="MobiDB-lite"/>
    </source>
</evidence>
<feature type="transmembrane region" description="Helical" evidence="2">
    <location>
        <begin position="239"/>
        <end position="259"/>
    </location>
</feature>
<comment type="caution">
    <text evidence="3">The sequence shown here is derived from an EMBL/GenBank/DDBJ whole genome shotgun (WGS) entry which is preliminary data.</text>
</comment>
<name>A0A9D2H133_9FIRM</name>